<protein>
    <submittedName>
        <fullName evidence="1">Uncharacterized protein</fullName>
    </submittedName>
</protein>
<name>A0ACB9EYJ3_CICIN</name>
<dbReference type="EMBL" id="CM042011">
    <property type="protein sequence ID" value="KAI3763693.1"/>
    <property type="molecule type" value="Genomic_DNA"/>
</dbReference>
<keyword evidence="2" id="KW-1185">Reference proteome</keyword>
<proteinExistence type="predicted"/>
<reference evidence="2" key="1">
    <citation type="journal article" date="2022" name="Mol. Ecol. Resour.">
        <title>The genomes of chicory, endive, great burdock and yacon provide insights into Asteraceae palaeo-polyploidization history and plant inulin production.</title>
        <authorList>
            <person name="Fan W."/>
            <person name="Wang S."/>
            <person name="Wang H."/>
            <person name="Wang A."/>
            <person name="Jiang F."/>
            <person name="Liu H."/>
            <person name="Zhao H."/>
            <person name="Xu D."/>
            <person name="Zhang Y."/>
        </authorList>
    </citation>
    <scope>NUCLEOTIDE SEQUENCE [LARGE SCALE GENOMIC DNA]</scope>
    <source>
        <strain evidence="2">cv. Punajuju</strain>
    </source>
</reference>
<evidence type="ECO:0000313" key="2">
    <source>
        <dbReference type="Proteomes" id="UP001055811"/>
    </source>
</evidence>
<dbReference type="Proteomes" id="UP001055811">
    <property type="component" value="Linkage Group LG03"/>
</dbReference>
<sequence>MSWKGEFDGALDVDFHFNIENGHTKMSNGVVPSSHSRKSGISYMELSLPLRLLFVLFSDEQLVLCSISKRGLKQADSVKPEYRLGSGDAVCASISPDQQILAVGTRRGVIELYEISEPVSLIRSVSLHDWGYSMDDTGAVSSISWTPDSSAFAVGWKLRGLTVWSISGCRLMSIIRQIGLNSVSSPGVKQNPDGNYEPLMSGTSFMQWDEYGYRLYAVEEGSSERILAFSFGKCCLNRGVSGKTHVRQVIYGEDRLLVVQDTDELKLMHLNLPVSYISQNWPVLFVAASEDGMYLAVAGLHGLILYDIRLNRWRFFGDVTQEQKIQCTGLLWMGKIVVVCNYIEATDM</sequence>
<organism evidence="1 2">
    <name type="scientific">Cichorium intybus</name>
    <name type="common">Chicory</name>
    <dbReference type="NCBI Taxonomy" id="13427"/>
    <lineage>
        <taxon>Eukaryota</taxon>
        <taxon>Viridiplantae</taxon>
        <taxon>Streptophyta</taxon>
        <taxon>Embryophyta</taxon>
        <taxon>Tracheophyta</taxon>
        <taxon>Spermatophyta</taxon>
        <taxon>Magnoliopsida</taxon>
        <taxon>eudicotyledons</taxon>
        <taxon>Gunneridae</taxon>
        <taxon>Pentapetalae</taxon>
        <taxon>asterids</taxon>
        <taxon>campanulids</taxon>
        <taxon>Asterales</taxon>
        <taxon>Asteraceae</taxon>
        <taxon>Cichorioideae</taxon>
        <taxon>Cichorieae</taxon>
        <taxon>Cichoriinae</taxon>
        <taxon>Cichorium</taxon>
    </lineage>
</organism>
<comment type="caution">
    <text evidence="1">The sequence shown here is derived from an EMBL/GenBank/DDBJ whole genome shotgun (WGS) entry which is preliminary data.</text>
</comment>
<reference evidence="1 2" key="2">
    <citation type="journal article" date="2022" name="Mol. Ecol. Resour.">
        <title>The genomes of chicory, endive, great burdock and yacon provide insights into Asteraceae paleo-polyploidization history and plant inulin production.</title>
        <authorList>
            <person name="Fan W."/>
            <person name="Wang S."/>
            <person name="Wang H."/>
            <person name="Wang A."/>
            <person name="Jiang F."/>
            <person name="Liu H."/>
            <person name="Zhao H."/>
            <person name="Xu D."/>
            <person name="Zhang Y."/>
        </authorList>
    </citation>
    <scope>NUCLEOTIDE SEQUENCE [LARGE SCALE GENOMIC DNA]</scope>
    <source>
        <strain evidence="2">cv. Punajuju</strain>
        <tissue evidence="1">Leaves</tissue>
    </source>
</reference>
<evidence type="ECO:0000313" key="1">
    <source>
        <dbReference type="EMBL" id="KAI3763693.1"/>
    </source>
</evidence>
<gene>
    <name evidence="1" type="ORF">L2E82_13687</name>
</gene>
<accession>A0ACB9EYJ3</accession>